<protein>
    <submittedName>
        <fullName evidence="1">Uncharacterized protein</fullName>
    </submittedName>
</protein>
<accession>A0A0F8Y4X7</accession>
<evidence type="ECO:0000313" key="1">
    <source>
        <dbReference type="EMBL" id="KKK68710.1"/>
    </source>
</evidence>
<name>A0A0F8Y4X7_9ZZZZ</name>
<gene>
    <name evidence="1" type="ORF">LCGC14_2941300</name>
</gene>
<proteinExistence type="predicted"/>
<dbReference type="AlphaFoldDB" id="A0A0F8Y4X7"/>
<organism evidence="1">
    <name type="scientific">marine sediment metagenome</name>
    <dbReference type="NCBI Taxonomy" id="412755"/>
    <lineage>
        <taxon>unclassified sequences</taxon>
        <taxon>metagenomes</taxon>
        <taxon>ecological metagenomes</taxon>
    </lineage>
</organism>
<dbReference type="EMBL" id="LAZR01059002">
    <property type="protein sequence ID" value="KKK68710.1"/>
    <property type="molecule type" value="Genomic_DNA"/>
</dbReference>
<comment type="caution">
    <text evidence="1">The sequence shown here is derived from an EMBL/GenBank/DDBJ whole genome shotgun (WGS) entry which is preliminary data.</text>
</comment>
<reference evidence="1" key="1">
    <citation type="journal article" date="2015" name="Nature">
        <title>Complex archaea that bridge the gap between prokaryotes and eukaryotes.</title>
        <authorList>
            <person name="Spang A."/>
            <person name="Saw J.H."/>
            <person name="Jorgensen S.L."/>
            <person name="Zaremba-Niedzwiedzka K."/>
            <person name="Martijn J."/>
            <person name="Lind A.E."/>
            <person name="van Eijk R."/>
            <person name="Schleper C."/>
            <person name="Guy L."/>
            <person name="Ettema T.J."/>
        </authorList>
    </citation>
    <scope>NUCLEOTIDE SEQUENCE</scope>
</reference>
<feature type="non-terminal residue" evidence="1">
    <location>
        <position position="90"/>
    </location>
</feature>
<sequence length="90" mass="9828">MVSALVIGTAGLSLFAVRHQFSIVINARSLIRLSPKDSVPVHIFGLKLAHDDLPFSHWDRIAVKVVVVLVLGLTPPIPPDKTDHFRSLIG</sequence>